<protein>
    <recommendedName>
        <fullName evidence="16">Multidrug resistance-associated protein 5</fullName>
    </recommendedName>
</protein>
<reference evidence="14" key="1">
    <citation type="journal article" date="2020" name="G3 (Bethesda)">
        <title>High-Quality Assemblies for Three Invasive Social Wasps from the &lt;i&gt;Vespula&lt;/i&gt; Genus.</title>
        <authorList>
            <person name="Harrop T.W.R."/>
            <person name="Guhlin J."/>
            <person name="McLaughlin G.M."/>
            <person name="Permina E."/>
            <person name="Stockwell P."/>
            <person name="Gilligan J."/>
            <person name="Le Lec M.F."/>
            <person name="Gruber M.A.M."/>
            <person name="Quinn O."/>
            <person name="Lovegrove M."/>
            <person name="Duncan E.J."/>
            <person name="Remnant E.J."/>
            <person name="Van Eeckhoven J."/>
            <person name="Graham B."/>
            <person name="Knapp R.A."/>
            <person name="Langford K.W."/>
            <person name="Kronenberg Z."/>
            <person name="Press M.O."/>
            <person name="Eacker S.M."/>
            <person name="Wilson-Rankin E.E."/>
            <person name="Purcell J."/>
            <person name="Lester P.J."/>
            <person name="Dearden P.K."/>
        </authorList>
    </citation>
    <scope>NUCLEOTIDE SEQUENCE</scope>
    <source>
        <strain evidence="14">Linc-1</strain>
    </source>
</reference>
<keyword evidence="3" id="KW-0813">Transport</keyword>
<comment type="similarity">
    <text evidence="2">Belongs to the ABC transporter superfamily. ABCC family. Conjugate transporter (TC 3.A.1.208) subfamily.</text>
</comment>
<dbReference type="EMBL" id="JACSDZ010000004">
    <property type="protein sequence ID" value="KAF7406247.1"/>
    <property type="molecule type" value="Genomic_DNA"/>
</dbReference>
<dbReference type="CDD" id="cd03250">
    <property type="entry name" value="ABCC_MRP_domain1"/>
    <property type="match status" value="1"/>
</dbReference>
<feature type="domain" description="ABC transporter" evidence="12">
    <location>
        <begin position="1167"/>
        <end position="1401"/>
    </location>
</feature>
<keyword evidence="4 11" id="KW-0812">Transmembrane</keyword>
<dbReference type="PROSITE" id="PS50929">
    <property type="entry name" value="ABC_TM1F"/>
    <property type="match status" value="2"/>
</dbReference>
<evidence type="ECO:0000259" key="13">
    <source>
        <dbReference type="PROSITE" id="PS50929"/>
    </source>
</evidence>
<evidence type="ECO:0000256" key="7">
    <source>
        <dbReference type="ARBA" id="ARBA00022840"/>
    </source>
</evidence>
<evidence type="ECO:0008006" key="16">
    <source>
        <dbReference type="Google" id="ProtNLM"/>
    </source>
</evidence>
<feature type="domain" description="ABC transporter" evidence="12">
    <location>
        <begin position="517"/>
        <end position="739"/>
    </location>
</feature>
<proteinExistence type="inferred from homology"/>
<dbReference type="SMART" id="SM00382">
    <property type="entry name" value="AAA"/>
    <property type="match status" value="2"/>
</dbReference>
<organism evidence="14 15">
    <name type="scientific">Vespula germanica</name>
    <name type="common">German yellow jacket</name>
    <name type="synonym">Paravespula germanica</name>
    <dbReference type="NCBI Taxonomy" id="30212"/>
    <lineage>
        <taxon>Eukaryota</taxon>
        <taxon>Metazoa</taxon>
        <taxon>Ecdysozoa</taxon>
        <taxon>Arthropoda</taxon>
        <taxon>Hexapoda</taxon>
        <taxon>Insecta</taxon>
        <taxon>Pterygota</taxon>
        <taxon>Neoptera</taxon>
        <taxon>Endopterygota</taxon>
        <taxon>Hymenoptera</taxon>
        <taxon>Apocrita</taxon>
        <taxon>Aculeata</taxon>
        <taxon>Vespoidea</taxon>
        <taxon>Vespidae</taxon>
        <taxon>Vespinae</taxon>
        <taxon>Vespula</taxon>
    </lineage>
</organism>
<feature type="transmembrane region" description="Helical" evidence="11">
    <location>
        <begin position="842"/>
        <end position="862"/>
    </location>
</feature>
<sequence length="1408" mass="159383">MVEDTSEINIVTETIEKNTNQLNKADKSQASGNDGPNFFLPINTHKHNMEYTPGLGIIRYNHAMQNLIPMRPKTTDKEAMPGDTAGLFSYMFVTWMTRYLWKAYKKGILLSDLPLISPYDSCIYNLQRLENLWQEELHRNGPNNASFSMVVWKFVRTRVFVSCVLLSCSVIFGFISPAILMRNILEYIQSPEGTIWDGIKWALLLTLCDFSRTIFLTLTWIVNYRTALRLKSSCTALLYKKIIGLNNVGSINIGELVNLFSNDSQRLFDVILYGPMIVSSPIIIICSIIYILQFFSPMALLGMVAFLLFYPIQYLLSRLNGYLRSKAVKITDVRVKLMNEILETIKMIKMYSWENYFCQKLLNIRKTEKNWLHKIAYFQSLSVSLTPAVPIISAIITFLAHVSGGFNLTAAQVFPFVSLLNAQIRTSFMFLQVAIINIIASKITFNRLKVFISMFLYYFYKIMLLDKGNICISRPIMKSQSIAIANATFVLDNSKEQTNLLNKSKNKKIKDSDANTTELEELKYSEENMYVQILTNITFGAPKGKLIGICGQVGSGKSSLLLAILGQLQIIKGQLSREGSCAYVSQQAWIINSTLKENILFGEQFDAKRYYQALTVCSLKDDLNMLPGGDETEIGERGINLSGGQKQRVALARAFYANRDIYCLDDPLSAVDTHVGHYIFKKLILDALKEKTVILVTHQIQFLECCDHIYLLQNGTISEHGTHMELMQLDREYAIIVNNMLQQSKHKLNGEQYGQIINKDENNINSEPNIELINSQEKQDEENSKKIHSGGTTLTLQDKVETGSVKMQTYHAYIKAAGGYLMALLVFCILFSNVGSMAFSSWWLVVWIKAGGGVTFPFFYIFKNATVPGSNGTLLSDNIIDNPNFTYYQNIYATCIGFIIMTSLVRGLVITYATIRASTRVHNSVFKNIITSPLKFFETTPSGRIQNIFSRDIDEVDNYLPLAVEYMIQNIFTCIVAIFFICFVLPWFSIPLIILGTVFFLVSKMFRVAMRDFKRMESTSRSPVLSFVTTTVQGLHTIHAFKKEKNFIKKFEELLDLNNLCTYMCNAAMRWSAVRLDSLAIACCSITAFLIIFLKGKIPAALAGLAMAYATQISGVFQYTVRLMSETEVRFISMERINYYLKNLEKEDTPKESLIKLDENWPSSGKIQFKNVQMKYRKELPLVLINISFTVKTGEKLGIVGRTGSGKSSLTVALFRLVELCGGVIKIDGVDISKIELHLLRSKLSIIPQDPVLFSGTIRSNLDPFKKYTDLEIWNALEKSQLKEKVKLMNGQLEAFVESGGNNFSVGEKQLLCLTRALLRNSKILILDEATAAVDPETETAIQDTIQNEFVECTVLTIAHRLQTIMKYDKILVMKNGSILEFDTTTNLLSNPNSEFSKMTAVMRKTVK</sequence>
<feature type="domain" description="ABC transmembrane type-1" evidence="13">
    <location>
        <begin position="824"/>
        <end position="1126"/>
    </location>
</feature>
<dbReference type="PROSITE" id="PS00211">
    <property type="entry name" value="ABC_TRANSPORTER_1"/>
    <property type="match status" value="1"/>
</dbReference>
<dbReference type="Pfam" id="PF00005">
    <property type="entry name" value="ABC_tran"/>
    <property type="match status" value="2"/>
</dbReference>
<feature type="transmembrane region" description="Helical" evidence="11">
    <location>
        <begin position="891"/>
        <end position="915"/>
    </location>
</feature>
<evidence type="ECO:0000259" key="12">
    <source>
        <dbReference type="PROSITE" id="PS50893"/>
    </source>
</evidence>
<dbReference type="GO" id="GO:0016887">
    <property type="term" value="F:ATP hydrolysis activity"/>
    <property type="evidence" value="ECO:0007669"/>
    <property type="project" value="InterPro"/>
</dbReference>
<evidence type="ECO:0000256" key="5">
    <source>
        <dbReference type="ARBA" id="ARBA00022737"/>
    </source>
</evidence>
<dbReference type="InterPro" id="IPR003593">
    <property type="entry name" value="AAA+_ATPase"/>
</dbReference>
<keyword evidence="10" id="KW-0325">Glycoprotein</keyword>
<keyword evidence="15" id="KW-1185">Reference proteome</keyword>
<keyword evidence="9 11" id="KW-0472">Membrane</keyword>
<dbReference type="InterPro" id="IPR036640">
    <property type="entry name" value="ABC1_TM_sf"/>
</dbReference>
<evidence type="ECO:0000256" key="11">
    <source>
        <dbReference type="SAM" id="Phobius"/>
    </source>
</evidence>
<dbReference type="Pfam" id="PF00664">
    <property type="entry name" value="ABC_membrane"/>
    <property type="match status" value="2"/>
</dbReference>
<dbReference type="SUPFAM" id="SSF90123">
    <property type="entry name" value="ABC transporter transmembrane region"/>
    <property type="match status" value="2"/>
</dbReference>
<dbReference type="PANTHER" id="PTHR24223:SF447">
    <property type="entry name" value="MULTIDRUG RESISTANCE-ASSOCIATED PROTEIN 5"/>
    <property type="match status" value="1"/>
</dbReference>
<dbReference type="GO" id="GO:0012505">
    <property type="term" value="C:endomembrane system"/>
    <property type="evidence" value="ECO:0007669"/>
    <property type="project" value="UniProtKB-SubCell"/>
</dbReference>
<dbReference type="FunFam" id="3.40.50.300:FF:000074">
    <property type="entry name" value="Multidrug resistance-associated protein 5 isoform 1"/>
    <property type="match status" value="1"/>
</dbReference>
<feature type="transmembrane region" description="Helical" evidence="11">
    <location>
        <begin position="375"/>
        <end position="402"/>
    </location>
</feature>
<evidence type="ECO:0000256" key="9">
    <source>
        <dbReference type="ARBA" id="ARBA00023136"/>
    </source>
</evidence>
<dbReference type="InterPro" id="IPR011527">
    <property type="entry name" value="ABC1_TM_dom"/>
</dbReference>
<evidence type="ECO:0000256" key="6">
    <source>
        <dbReference type="ARBA" id="ARBA00022741"/>
    </source>
</evidence>
<dbReference type="FunFam" id="1.20.1560.10:FF:000015">
    <property type="entry name" value="multidrug resistance-associated protein 5 isoform X1"/>
    <property type="match status" value="1"/>
</dbReference>
<evidence type="ECO:0000256" key="8">
    <source>
        <dbReference type="ARBA" id="ARBA00022989"/>
    </source>
</evidence>
<accession>A0A834NEG6</accession>
<comment type="subcellular location">
    <subcellularLocation>
        <location evidence="1">Endomembrane system</location>
        <topology evidence="1">Multi-pass membrane protein</topology>
    </subcellularLocation>
</comment>
<dbReference type="SUPFAM" id="SSF52540">
    <property type="entry name" value="P-loop containing nucleoside triphosphate hydrolases"/>
    <property type="match status" value="2"/>
</dbReference>
<keyword evidence="8 11" id="KW-1133">Transmembrane helix</keyword>
<feature type="transmembrane region" description="Helical" evidence="11">
    <location>
        <begin position="201"/>
        <end position="222"/>
    </location>
</feature>
<keyword evidence="7" id="KW-0067">ATP-binding</keyword>
<dbReference type="FunFam" id="1.20.1560.10:FF:000012">
    <property type="entry name" value="ATP binding cassette subfamily C member 5"/>
    <property type="match status" value="1"/>
</dbReference>
<dbReference type="CDD" id="cd18592">
    <property type="entry name" value="ABC_6TM_MRP5_8_9_D1"/>
    <property type="match status" value="1"/>
</dbReference>
<dbReference type="Gene3D" id="1.20.1560.10">
    <property type="entry name" value="ABC transporter type 1, transmembrane domain"/>
    <property type="match status" value="2"/>
</dbReference>
<dbReference type="InterPro" id="IPR003439">
    <property type="entry name" value="ABC_transporter-like_ATP-bd"/>
</dbReference>
<name>A0A834NEG6_VESGE</name>
<feature type="transmembrane region" description="Helical" evidence="11">
    <location>
        <begin position="987"/>
        <end position="1006"/>
    </location>
</feature>
<dbReference type="CDD" id="cd03244">
    <property type="entry name" value="ABCC_MRP_domain2"/>
    <property type="match status" value="1"/>
</dbReference>
<dbReference type="InterPro" id="IPR017871">
    <property type="entry name" value="ABC_transporter-like_CS"/>
</dbReference>
<feature type="transmembrane region" description="Helical" evidence="11">
    <location>
        <begin position="1076"/>
        <end position="1094"/>
    </location>
</feature>
<evidence type="ECO:0000256" key="1">
    <source>
        <dbReference type="ARBA" id="ARBA00004127"/>
    </source>
</evidence>
<evidence type="ECO:0000256" key="10">
    <source>
        <dbReference type="ARBA" id="ARBA00023180"/>
    </source>
</evidence>
<keyword evidence="6" id="KW-0547">Nucleotide-binding</keyword>
<comment type="caution">
    <text evidence="14">The sequence shown here is derived from an EMBL/GenBank/DDBJ whole genome shotgun (WGS) entry which is preliminary data.</text>
</comment>
<feature type="transmembrane region" description="Helical" evidence="11">
    <location>
        <begin position="270"/>
        <end position="292"/>
    </location>
</feature>
<dbReference type="GO" id="GO:0016020">
    <property type="term" value="C:membrane"/>
    <property type="evidence" value="ECO:0007669"/>
    <property type="project" value="InterPro"/>
</dbReference>
<keyword evidence="5" id="KW-0677">Repeat</keyword>
<evidence type="ECO:0000313" key="14">
    <source>
        <dbReference type="EMBL" id="KAF7406247.1"/>
    </source>
</evidence>
<dbReference type="PROSITE" id="PS50893">
    <property type="entry name" value="ABC_TRANSPORTER_2"/>
    <property type="match status" value="2"/>
</dbReference>
<feature type="transmembrane region" description="Helical" evidence="11">
    <location>
        <begin position="422"/>
        <end position="441"/>
    </location>
</feature>
<gene>
    <name evidence="14" type="ORF">HZH68_005616</name>
</gene>
<dbReference type="GO" id="GO:0005524">
    <property type="term" value="F:ATP binding"/>
    <property type="evidence" value="ECO:0007669"/>
    <property type="project" value="UniProtKB-KW"/>
</dbReference>
<evidence type="ECO:0000256" key="2">
    <source>
        <dbReference type="ARBA" id="ARBA00009726"/>
    </source>
</evidence>
<feature type="transmembrane region" description="Helical" evidence="11">
    <location>
        <begin position="298"/>
        <end position="316"/>
    </location>
</feature>
<feature type="domain" description="ABC transmembrane type-1" evidence="13">
    <location>
        <begin position="160"/>
        <end position="421"/>
    </location>
</feature>
<evidence type="ECO:0000256" key="4">
    <source>
        <dbReference type="ARBA" id="ARBA00022692"/>
    </source>
</evidence>
<feature type="transmembrane region" description="Helical" evidence="11">
    <location>
        <begin position="448"/>
        <end position="465"/>
    </location>
</feature>
<dbReference type="Proteomes" id="UP000617340">
    <property type="component" value="Unassembled WGS sequence"/>
</dbReference>
<evidence type="ECO:0000313" key="15">
    <source>
        <dbReference type="Proteomes" id="UP000617340"/>
    </source>
</evidence>
<dbReference type="Gene3D" id="3.40.50.300">
    <property type="entry name" value="P-loop containing nucleotide triphosphate hydrolases"/>
    <property type="match status" value="2"/>
</dbReference>
<evidence type="ECO:0000256" key="3">
    <source>
        <dbReference type="ARBA" id="ARBA00022448"/>
    </source>
</evidence>
<dbReference type="InterPro" id="IPR050173">
    <property type="entry name" value="ABC_transporter_C-like"/>
</dbReference>
<feature type="transmembrane region" description="Helical" evidence="11">
    <location>
        <begin position="810"/>
        <end position="830"/>
    </location>
</feature>
<dbReference type="InterPro" id="IPR027417">
    <property type="entry name" value="P-loop_NTPase"/>
</dbReference>
<dbReference type="PANTHER" id="PTHR24223">
    <property type="entry name" value="ATP-BINDING CASSETTE SUB-FAMILY C"/>
    <property type="match status" value="1"/>
</dbReference>
<feature type="transmembrane region" description="Helical" evidence="11">
    <location>
        <begin position="959"/>
        <end position="981"/>
    </location>
</feature>
<dbReference type="GO" id="GO:0140359">
    <property type="term" value="F:ABC-type transporter activity"/>
    <property type="evidence" value="ECO:0007669"/>
    <property type="project" value="InterPro"/>
</dbReference>
<dbReference type="CDD" id="cd18599">
    <property type="entry name" value="ABC_6TM_MRP5_8_9_D2"/>
    <property type="match status" value="1"/>
</dbReference>
<dbReference type="FunFam" id="3.40.50.300:FF:000997">
    <property type="entry name" value="Multidrug resistance-associated protein 1"/>
    <property type="match status" value="1"/>
</dbReference>
<feature type="transmembrane region" description="Helical" evidence="11">
    <location>
        <begin position="159"/>
        <end position="181"/>
    </location>
</feature>